<dbReference type="SUPFAM" id="SSF101821">
    <property type="entry name" value="Aminopeptidase/glucanase lid domain"/>
    <property type="match status" value="1"/>
</dbReference>
<proteinExistence type="inferred from homology"/>
<reference evidence="11" key="1">
    <citation type="submission" date="2020-10" db="EMBL/GenBank/DDBJ databases">
        <authorList>
            <person name="Gilroy R."/>
        </authorList>
    </citation>
    <scope>NUCLEOTIDE SEQUENCE</scope>
    <source>
        <strain evidence="11">CHK147-3167</strain>
    </source>
</reference>
<evidence type="ECO:0000256" key="6">
    <source>
        <dbReference type="ARBA" id="ARBA00022801"/>
    </source>
</evidence>
<dbReference type="SUPFAM" id="SSF53187">
    <property type="entry name" value="Zn-dependent exopeptidases"/>
    <property type="match status" value="1"/>
</dbReference>
<accession>A0A9D0ZSL1</accession>
<evidence type="ECO:0000256" key="2">
    <source>
        <dbReference type="ARBA" id="ARBA00008290"/>
    </source>
</evidence>
<comment type="cofactor">
    <cofactor evidence="1 10">
        <name>Zn(2+)</name>
        <dbReference type="ChEBI" id="CHEBI:29105"/>
    </cofactor>
</comment>
<dbReference type="Gene3D" id="2.30.250.10">
    <property type="entry name" value="Aminopeptidase i, Domain 2"/>
    <property type="match status" value="1"/>
</dbReference>
<dbReference type="Gene3D" id="3.40.630.10">
    <property type="entry name" value="Zn peptidases"/>
    <property type="match status" value="1"/>
</dbReference>
<dbReference type="EMBL" id="DVFV01000137">
    <property type="protein sequence ID" value="HIQ91535.1"/>
    <property type="molecule type" value="Genomic_DNA"/>
</dbReference>
<dbReference type="NCBIfam" id="NF002600">
    <property type="entry name" value="PRK02256.1"/>
    <property type="match status" value="1"/>
</dbReference>
<dbReference type="PANTHER" id="PTHR28570">
    <property type="entry name" value="ASPARTYL AMINOPEPTIDASE"/>
    <property type="match status" value="1"/>
</dbReference>
<sequence length="470" mass="53144">MEEKTKMLKEKLFRKSESGWYTSPNLDEIFDYAEGYIDFLNHSKTEREAVKYFKQKLDENGFKDICDVTSLAPGDKVYYINHHKNIYAAIIGSEDFKEGFNIIGAHIDSPRLDLKPNPLYEDTSLAMLKTHYYGGIKKYQWLNIPLSMHGVFIKKDGEKVEVNIGEDENDPIFTIADLLPHLSNWQEKKKLSEAIDPEKFNILVGSMPYTTEDEKDNVKLNVLSILNKKYGIVERDFVSSEIEFVPAFKARSLGFDRSMVAGYGQDDKACAYPSLTALLKQENLTRTSICILADKEEVGSMGNTGMSSHNFEYFIQKLMEKTNTKASIHEIYKNTLVLSADVTAAYNPNYQDIYEKNNESYLGHGLSLIKYTGSASKGGASDANAEYIGFVRKMFEEKNIAYQNSEMGKIGVGGGGTIAYILADRGMNVVDCGISLLSMHSPYEITSKFDLYNAYLGYQTFYQNAETFKD</sequence>
<evidence type="ECO:0000256" key="3">
    <source>
        <dbReference type="ARBA" id="ARBA00022438"/>
    </source>
</evidence>
<evidence type="ECO:0000313" key="12">
    <source>
        <dbReference type="Proteomes" id="UP000886786"/>
    </source>
</evidence>
<dbReference type="AlphaFoldDB" id="A0A9D0ZSL1"/>
<reference evidence="11" key="2">
    <citation type="journal article" date="2021" name="PeerJ">
        <title>Extensive microbial diversity within the chicken gut microbiome revealed by metagenomics and culture.</title>
        <authorList>
            <person name="Gilroy R."/>
            <person name="Ravi A."/>
            <person name="Getino M."/>
            <person name="Pursley I."/>
            <person name="Horton D.L."/>
            <person name="Alikhan N.F."/>
            <person name="Baker D."/>
            <person name="Gharbi K."/>
            <person name="Hall N."/>
            <person name="Watson M."/>
            <person name="Adriaenssens E.M."/>
            <person name="Foster-Nyarko E."/>
            <person name="Jarju S."/>
            <person name="Secka A."/>
            <person name="Antonio M."/>
            <person name="Oren A."/>
            <person name="Chaudhuri R.R."/>
            <person name="La Ragione R."/>
            <person name="Hildebrand F."/>
            <person name="Pallen M.J."/>
        </authorList>
    </citation>
    <scope>NUCLEOTIDE SEQUENCE</scope>
    <source>
        <strain evidence="11">CHK147-3167</strain>
    </source>
</reference>
<comment type="similarity">
    <text evidence="2 9">Belongs to the peptidase M18 family.</text>
</comment>
<evidence type="ECO:0000256" key="9">
    <source>
        <dbReference type="RuleBase" id="RU004386"/>
    </source>
</evidence>
<dbReference type="FunFam" id="2.30.250.10:FF:000006">
    <property type="entry name" value="Probable M18 family aminopeptidase 1"/>
    <property type="match status" value="1"/>
</dbReference>
<comment type="caution">
    <text evidence="11">The sequence shown here is derived from an EMBL/GenBank/DDBJ whole genome shotgun (WGS) entry which is preliminary data.</text>
</comment>
<organism evidence="11 12">
    <name type="scientific">Candidatus Coprosoma intestinipullorum</name>
    <dbReference type="NCBI Taxonomy" id="2840752"/>
    <lineage>
        <taxon>Bacteria</taxon>
        <taxon>Bacillati</taxon>
        <taxon>Bacillota</taxon>
        <taxon>Bacillota incertae sedis</taxon>
        <taxon>Candidatus Coprosoma</taxon>
    </lineage>
</organism>
<dbReference type="GO" id="GO:0005737">
    <property type="term" value="C:cytoplasm"/>
    <property type="evidence" value="ECO:0007669"/>
    <property type="project" value="UniProtKB-ARBA"/>
</dbReference>
<dbReference type="GO" id="GO:0006508">
    <property type="term" value="P:proteolysis"/>
    <property type="evidence" value="ECO:0007669"/>
    <property type="project" value="UniProtKB-KW"/>
</dbReference>
<evidence type="ECO:0000256" key="4">
    <source>
        <dbReference type="ARBA" id="ARBA00022670"/>
    </source>
</evidence>
<dbReference type="GO" id="GO:0008237">
    <property type="term" value="F:metallopeptidase activity"/>
    <property type="evidence" value="ECO:0007669"/>
    <property type="project" value="UniProtKB-KW"/>
</dbReference>
<evidence type="ECO:0000256" key="8">
    <source>
        <dbReference type="ARBA" id="ARBA00023049"/>
    </source>
</evidence>
<dbReference type="Proteomes" id="UP000886786">
    <property type="component" value="Unassembled WGS sequence"/>
</dbReference>
<evidence type="ECO:0000256" key="10">
    <source>
        <dbReference type="RuleBase" id="RU004387"/>
    </source>
</evidence>
<evidence type="ECO:0000256" key="5">
    <source>
        <dbReference type="ARBA" id="ARBA00022723"/>
    </source>
</evidence>
<evidence type="ECO:0000256" key="7">
    <source>
        <dbReference type="ARBA" id="ARBA00022833"/>
    </source>
</evidence>
<dbReference type="PANTHER" id="PTHR28570:SF2">
    <property type="entry name" value="M18 FAMILY AMINOPEPTIDASE 1-RELATED"/>
    <property type="match status" value="1"/>
</dbReference>
<dbReference type="InterPro" id="IPR001948">
    <property type="entry name" value="Peptidase_M18"/>
</dbReference>
<keyword evidence="3 9" id="KW-0031">Aminopeptidase</keyword>
<protein>
    <recommendedName>
        <fullName evidence="10">M18 family aminopeptidase</fullName>
        <ecNumber evidence="10">3.4.11.-</ecNumber>
    </recommendedName>
</protein>
<gene>
    <name evidence="11" type="ORF">IAB27_08000</name>
</gene>
<dbReference type="PRINTS" id="PR00932">
    <property type="entry name" value="AMINO1PTASE"/>
</dbReference>
<dbReference type="GO" id="GO:0004177">
    <property type="term" value="F:aminopeptidase activity"/>
    <property type="evidence" value="ECO:0007669"/>
    <property type="project" value="UniProtKB-KW"/>
</dbReference>
<evidence type="ECO:0000313" key="11">
    <source>
        <dbReference type="EMBL" id="HIQ91535.1"/>
    </source>
</evidence>
<keyword evidence="5 9" id="KW-0479">Metal-binding</keyword>
<keyword evidence="6 9" id="KW-0378">Hydrolase</keyword>
<name>A0A9D0ZSL1_9FIRM</name>
<dbReference type="GO" id="GO:0008270">
    <property type="term" value="F:zinc ion binding"/>
    <property type="evidence" value="ECO:0007669"/>
    <property type="project" value="InterPro"/>
</dbReference>
<keyword evidence="7 9" id="KW-0862">Zinc</keyword>
<keyword evidence="8 9" id="KW-0482">Metalloprotease</keyword>
<evidence type="ECO:0000256" key="1">
    <source>
        <dbReference type="ARBA" id="ARBA00001947"/>
    </source>
</evidence>
<keyword evidence="4 9" id="KW-0645">Protease</keyword>
<dbReference type="InterPro" id="IPR023358">
    <property type="entry name" value="Peptidase_M18_dom2"/>
</dbReference>
<dbReference type="Pfam" id="PF02127">
    <property type="entry name" value="Peptidase_M18"/>
    <property type="match status" value="1"/>
</dbReference>
<dbReference type="EC" id="3.4.11.-" evidence="10"/>